<dbReference type="Proteomes" id="UP001552594">
    <property type="component" value="Unassembled WGS sequence"/>
</dbReference>
<organism evidence="2 3">
    <name type="scientific">Streptomyces orinoci</name>
    <name type="common">Streptoverticillium orinoci</name>
    <dbReference type="NCBI Taxonomy" id="67339"/>
    <lineage>
        <taxon>Bacteria</taxon>
        <taxon>Bacillati</taxon>
        <taxon>Actinomycetota</taxon>
        <taxon>Actinomycetes</taxon>
        <taxon>Kitasatosporales</taxon>
        <taxon>Streptomycetaceae</taxon>
        <taxon>Streptomyces</taxon>
    </lineage>
</organism>
<name>A0ABV3JXZ5_STRON</name>
<feature type="transmembrane region" description="Helical" evidence="1">
    <location>
        <begin position="121"/>
        <end position="140"/>
    </location>
</feature>
<evidence type="ECO:0000313" key="2">
    <source>
        <dbReference type="EMBL" id="MEV5507756.1"/>
    </source>
</evidence>
<sequence>MTSAILPPPPPPPGLRSWPDRSALLADRARALRTLTHSALSPRRLALSAMLTSGYVLAWVSFAYATGWPHLAFGAALLAACAVPTWFTLRRERYLRHLATAWATLDPDPASVPQWRAPARALTWLAYALALIVLALALLTTPLTGTASPVPLGIAAILLAAGAHGLAQVLGYRRLLRAERA</sequence>
<dbReference type="EMBL" id="JBFAUK010000010">
    <property type="protein sequence ID" value="MEV5507756.1"/>
    <property type="molecule type" value="Genomic_DNA"/>
</dbReference>
<keyword evidence="1" id="KW-1133">Transmembrane helix</keyword>
<keyword evidence="1" id="KW-0812">Transmembrane</keyword>
<feature type="transmembrane region" description="Helical" evidence="1">
    <location>
        <begin position="152"/>
        <end position="172"/>
    </location>
</feature>
<comment type="caution">
    <text evidence="2">The sequence shown here is derived from an EMBL/GenBank/DDBJ whole genome shotgun (WGS) entry which is preliminary data.</text>
</comment>
<protein>
    <submittedName>
        <fullName evidence="2">Uncharacterized protein</fullName>
    </submittedName>
</protein>
<evidence type="ECO:0000313" key="3">
    <source>
        <dbReference type="Proteomes" id="UP001552594"/>
    </source>
</evidence>
<accession>A0ABV3JXZ5</accession>
<evidence type="ECO:0000256" key="1">
    <source>
        <dbReference type="SAM" id="Phobius"/>
    </source>
</evidence>
<feature type="transmembrane region" description="Helical" evidence="1">
    <location>
        <begin position="71"/>
        <end position="89"/>
    </location>
</feature>
<reference evidence="2 3" key="1">
    <citation type="submission" date="2024-06" db="EMBL/GenBank/DDBJ databases">
        <title>The Natural Products Discovery Center: Release of the First 8490 Sequenced Strains for Exploring Actinobacteria Biosynthetic Diversity.</title>
        <authorList>
            <person name="Kalkreuter E."/>
            <person name="Kautsar S.A."/>
            <person name="Yang D."/>
            <person name="Bader C.D."/>
            <person name="Teijaro C.N."/>
            <person name="Fluegel L."/>
            <person name="Davis C.M."/>
            <person name="Simpson J.R."/>
            <person name="Lauterbach L."/>
            <person name="Steele A.D."/>
            <person name="Gui C."/>
            <person name="Meng S."/>
            <person name="Li G."/>
            <person name="Viehrig K."/>
            <person name="Ye F."/>
            <person name="Su P."/>
            <person name="Kiefer A.F."/>
            <person name="Nichols A."/>
            <person name="Cepeda A.J."/>
            <person name="Yan W."/>
            <person name="Fan B."/>
            <person name="Jiang Y."/>
            <person name="Adhikari A."/>
            <person name="Zheng C.-J."/>
            <person name="Schuster L."/>
            <person name="Cowan T.M."/>
            <person name="Smanski M.J."/>
            <person name="Chevrette M.G."/>
            <person name="De Carvalho L.P.S."/>
            <person name="Shen B."/>
        </authorList>
    </citation>
    <scope>NUCLEOTIDE SEQUENCE [LARGE SCALE GENOMIC DNA]</scope>
    <source>
        <strain evidence="2 3">NPDC052347</strain>
    </source>
</reference>
<keyword evidence="1" id="KW-0472">Membrane</keyword>
<gene>
    <name evidence="2" type="ORF">AB0L16_14955</name>
</gene>
<keyword evidence="3" id="KW-1185">Reference proteome</keyword>
<proteinExistence type="predicted"/>
<dbReference type="RefSeq" id="WP_153068726.1">
    <property type="nucleotide sequence ID" value="NZ_JBFAUK010000010.1"/>
</dbReference>